<dbReference type="PANTHER" id="PTHR12000:SF42">
    <property type="entry name" value="LEGUMAIN"/>
    <property type="match status" value="1"/>
</dbReference>
<gene>
    <name evidence="4" type="ORF">MENT_LOCUS18943</name>
</gene>
<dbReference type="EMBL" id="CAJEWN010000130">
    <property type="protein sequence ID" value="CAD2167642.1"/>
    <property type="molecule type" value="Genomic_DNA"/>
</dbReference>
<dbReference type="Proteomes" id="UP000580250">
    <property type="component" value="Unassembled WGS sequence"/>
</dbReference>
<dbReference type="GO" id="GO:0004197">
    <property type="term" value="F:cysteine-type endopeptidase activity"/>
    <property type="evidence" value="ECO:0007669"/>
    <property type="project" value="TreeGrafter"/>
</dbReference>
<dbReference type="PRINTS" id="PR00776">
    <property type="entry name" value="HEMOGLOBNASE"/>
</dbReference>
<evidence type="ECO:0000256" key="2">
    <source>
        <dbReference type="PIRSR" id="PIRSR019663-1"/>
    </source>
</evidence>
<dbReference type="PANTHER" id="PTHR12000">
    <property type="entry name" value="HEMOGLOBINASE FAMILY MEMBER"/>
    <property type="match status" value="1"/>
</dbReference>
<accession>A0A6V7UYB8</accession>
<evidence type="ECO:0000259" key="3">
    <source>
        <dbReference type="Pfam" id="PF20985"/>
    </source>
</evidence>
<evidence type="ECO:0000313" key="4">
    <source>
        <dbReference type="EMBL" id="CAD2167642.1"/>
    </source>
</evidence>
<dbReference type="Pfam" id="PF20985">
    <property type="entry name" value="Legum_prodom"/>
    <property type="match status" value="1"/>
</dbReference>
<reference evidence="4 5" key="1">
    <citation type="submission" date="2020-08" db="EMBL/GenBank/DDBJ databases">
        <authorList>
            <person name="Koutsovoulos G."/>
            <person name="Danchin GJ E."/>
        </authorList>
    </citation>
    <scope>NUCLEOTIDE SEQUENCE [LARGE SCALE GENOMIC DNA]</scope>
</reference>
<dbReference type="Gene3D" id="1.10.132.130">
    <property type="match status" value="1"/>
</dbReference>
<comment type="caution">
    <text evidence="4">The sequence shown here is derived from an EMBL/GenBank/DDBJ whole genome shotgun (WGS) entry which is preliminary data.</text>
</comment>
<feature type="active site" evidence="2">
    <location>
        <position position="32"/>
    </location>
</feature>
<feature type="domain" description="Legumain prodomain" evidence="3">
    <location>
        <begin position="223"/>
        <end position="316"/>
    </location>
</feature>
<protein>
    <recommendedName>
        <fullName evidence="3">Legumain prodomain domain-containing protein</fullName>
    </recommendedName>
</protein>
<dbReference type="InterPro" id="IPR046427">
    <property type="entry name" value="Legumain_prodom_sf"/>
</dbReference>
<comment type="similarity">
    <text evidence="1">Belongs to the peptidase C13 family.</text>
</comment>
<dbReference type="InterPro" id="IPR048501">
    <property type="entry name" value="Legum_prodom"/>
</dbReference>
<dbReference type="Gene3D" id="3.40.50.1460">
    <property type="match status" value="1"/>
</dbReference>
<dbReference type="AlphaFoldDB" id="A0A6V7UYB8"/>
<dbReference type="InterPro" id="IPR001096">
    <property type="entry name" value="Peptidase_C13"/>
</dbReference>
<dbReference type="GO" id="GO:0006624">
    <property type="term" value="P:vacuolar protein processing"/>
    <property type="evidence" value="ECO:0007669"/>
    <property type="project" value="TreeGrafter"/>
</dbReference>
<dbReference type="CDD" id="cd21115">
    <property type="entry name" value="legumain_C"/>
    <property type="match status" value="1"/>
</dbReference>
<dbReference type="Pfam" id="PF01650">
    <property type="entry name" value="Peptidase_C13"/>
    <property type="match status" value="1"/>
</dbReference>
<feature type="active site" description="Nucleophile" evidence="2">
    <location>
        <position position="73"/>
    </location>
</feature>
<sequence length="328" mass="37186">MAVLLGDKEKTGGKRVLESTENDKVFIFFSDHGATGFVSFPGDILTVKTLSETLLLMHKKKKYGELTFYLEACEAGSMFDEHMPESLKIYTMTASNANESSWGCYCKTEFLPGNCLGDLFSVNWMDDSDSENLLQETLAEQFEIVRNKTDRSHVLSIGSLNIKHEHVSEFMGSKEPNEMGENMMSKSNPKDYPMYPQRDIPLFLLSQKLKGNVSGDIMALNALQTLEKKRRYLEKQITQIVAKLVSNPVDQLHTITIYPQSITDKECHHRVVHTFNKFCFNFSENSYAMKYAFVLTNLCERGIKARQIEAVMKEHCAKAGAKTIKGII</sequence>
<evidence type="ECO:0000256" key="1">
    <source>
        <dbReference type="ARBA" id="ARBA00009941"/>
    </source>
</evidence>
<dbReference type="OrthoDB" id="192611at2759"/>
<proteinExistence type="inferred from homology"/>
<dbReference type="GO" id="GO:0005773">
    <property type="term" value="C:vacuole"/>
    <property type="evidence" value="ECO:0007669"/>
    <property type="project" value="GOC"/>
</dbReference>
<evidence type="ECO:0000313" key="5">
    <source>
        <dbReference type="Proteomes" id="UP000580250"/>
    </source>
</evidence>
<name>A0A6V7UYB8_MELEN</name>
<dbReference type="GO" id="GO:0051603">
    <property type="term" value="P:proteolysis involved in protein catabolic process"/>
    <property type="evidence" value="ECO:0007669"/>
    <property type="project" value="TreeGrafter"/>
</dbReference>
<dbReference type="PIRSF" id="PIRSF019663">
    <property type="entry name" value="Legumain"/>
    <property type="match status" value="1"/>
</dbReference>
<organism evidence="4 5">
    <name type="scientific">Meloidogyne enterolobii</name>
    <name type="common">Root-knot nematode worm</name>
    <name type="synonym">Meloidogyne mayaguensis</name>
    <dbReference type="NCBI Taxonomy" id="390850"/>
    <lineage>
        <taxon>Eukaryota</taxon>
        <taxon>Metazoa</taxon>
        <taxon>Ecdysozoa</taxon>
        <taxon>Nematoda</taxon>
        <taxon>Chromadorea</taxon>
        <taxon>Rhabditida</taxon>
        <taxon>Tylenchina</taxon>
        <taxon>Tylenchomorpha</taxon>
        <taxon>Tylenchoidea</taxon>
        <taxon>Meloidogynidae</taxon>
        <taxon>Meloidogyninae</taxon>
        <taxon>Meloidogyne</taxon>
    </lineage>
</organism>